<dbReference type="STRING" id="551996.SAMN05192573_102332"/>
<evidence type="ECO:0000313" key="2">
    <source>
        <dbReference type="Proteomes" id="UP000199705"/>
    </source>
</evidence>
<reference evidence="2" key="1">
    <citation type="submission" date="2016-10" db="EMBL/GenBank/DDBJ databases">
        <authorList>
            <person name="Varghese N."/>
            <person name="Submissions S."/>
        </authorList>
    </citation>
    <scope>NUCLEOTIDE SEQUENCE [LARGE SCALE GENOMIC DNA]</scope>
    <source>
        <strain evidence="2">Gh-67</strain>
    </source>
</reference>
<gene>
    <name evidence="1" type="ORF">SAMN05192573_102332</name>
</gene>
<dbReference type="Proteomes" id="UP000199705">
    <property type="component" value="Unassembled WGS sequence"/>
</dbReference>
<accession>A0A1G7RR83</accession>
<evidence type="ECO:0000313" key="1">
    <source>
        <dbReference type="EMBL" id="SDG13261.1"/>
    </source>
</evidence>
<keyword evidence="2" id="KW-1185">Reference proteome</keyword>
<protein>
    <submittedName>
        <fullName evidence="1">Uncharacterized protein</fullName>
    </submittedName>
</protein>
<organism evidence="1 2">
    <name type="scientific">Mucilaginibacter gossypii</name>
    <dbReference type="NCBI Taxonomy" id="551996"/>
    <lineage>
        <taxon>Bacteria</taxon>
        <taxon>Pseudomonadati</taxon>
        <taxon>Bacteroidota</taxon>
        <taxon>Sphingobacteriia</taxon>
        <taxon>Sphingobacteriales</taxon>
        <taxon>Sphingobacteriaceae</taxon>
        <taxon>Mucilaginibacter</taxon>
    </lineage>
</organism>
<dbReference type="PROSITE" id="PS51257">
    <property type="entry name" value="PROKAR_LIPOPROTEIN"/>
    <property type="match status" value="1"/>
</dbReference>
<sequence>MKSYNLLLLLLIIASCTPPVKIVDDRPTEELTLINKFHVADSLYSGEENAIKKNEIYDKQHAQVAKLIVDTLHAKAVQWQATLYQIELKSYPVDYIEATLLVTPKIYLDDDQKYPDLSNIVLSARVLPDNTIIKDKLKDLLKGDRVLITGSFEKNKTGDIEFTSNGDDKDYAFSNPKLDFKIESITKITKKLQ</sequence>
<dbReference type="EMBL" id="FNCG01000002">
    <property type="protein sequence ID" value="SDG13261.1"/>
    <property type="molecule type" value="Genomic_DNA"/>
</dbReference>
<name>A0A1G7RR83_9SPHI</name>
<dbReference type="AlphaFoldDB" id="A0A1G7RR83"/>
<proteinExistence type="predicted"/>
<dbReference type="RefSeq" id="WP_091163229.1">
    <property type="nucleotide sequence ID" value="NZ_CP071878.2"/>
</dbReference>